<keyword evidence="1" id="KW-0812">Transmembrane</keyword>
<dbReference type="EMBL" id="UGPN01000002">
    <property type="protein sequence ID" value="STY60002.1"/>
    <property type="molecule type" value="Genomic_DNA"/>
</dbReference>
<name>A0A378MUU2_MANHA</name>
<protein>
    <submittedName>
        <fullName evidence="2">Uncharacterized protein</fullName>
    </submittedName>
</protein>
<organism evidence="2 3">
    <name type="scientific">Mannheimia haemolytica</name>
    <name type="common">Pasteurella haemolytica</name>
    <dbReference type="NCBI Taxonomy" id="75985"/>
    <lineage>
        <taxon>Bacteria</taxon>
        <taxon>Pseudomonadati</taxon>
        <taxon>Pseudomonadota</taxon>
        <taxon>Gammaproteobacteria</taxon>
        <taxon>Pasteurellales</taxon>
        <taxon>Pasteurellaceae</taxon>
        <taxon>Mannheimia</taxon>
    </lineage>
</organism>
<dbReference type="Proteomes" id="UP000254802">
    <property type="component" value="Unassembled WGS sequence"/>
</dbReference>
<gene>
    <name evidence="2" type="ORF">NCTC10638_01194</name>
</gene>
<reference evidence="2 3" key="1">
    <citation type="submission" date="2018-06" db="EMBL/GenBank/DDBJ databases">
        <authorList>
            <consortium name="Pathogen Informatics"/>
            <person name="Doyle S."/>
        </authorList>
    </citation>
    <scope>NUCLEOTIDE SEQUENCE [LARGE SCALE GENOMIC DNA]</scope>
    <source>
        <strain evidence="2 3">NCTC10638</strain>
    </source>
</reference>
<evidence type="ECO:0000313" key="2">
    <source>
        <dbReference type="EMBL" id="STY60002.1"/>
    </source>
</evidence>
<keyword evidence="1" id="KW-1133">Transmembrane helix</keyword>
<feature type="transmembrane region" description="Helical" evidence="1">
    <location>
        <begin position="12"/>
        <end position="30"/>
    </location>
</feature>
<proteinExistence type="predicted"/>
<evidence type="ECO:0000313" key="3">
    <source>
        <dbReference type="Proteomes" id="UP000254802"/>
    </source>
</evidence>
<evidence type="ECO:0000256" key="1">
    <source>
        <dbReference type="SAM" id="Phobius"/>
    </source>
</evidence>
<accession>A0A378MUU2</accession>
<sequence length="237" mass="28764">MWLCRRALALKPIYYLIFMFILVSLSLWLIKTDIAFLRDYGQLSKIVCSMEGLIMGLQLIPHFPELAISRRTYLHDMPMYCFVSKNWIFSAKDRAKREALGNLLACGGEMMKSFIFKRSLFSEIWFEDILLEDEEKELIRILYNKPEPEYQVEEKIDWEAREARRKQADYDKWQSYDERNPFHYQIFPTDTIAYAQQQVEKFIEDVDNFLEWFYDDEVKRYILERNEIYQKKFDLVN</sequence>
<dbReference type="AlphaFoldDB" id="A0A378MUU2"/>
<keyword evidence="1" id="KW-0472">Membrane</keyword>